<feature type="transmembrane region" description="Helical" evidence="3">
    <location>
        <begin position="1577"/>
        <end position="1594"/>
    </location>
</feature>
<evidence type="ECO:0000256" key="2">
    <source>
        <dbReference type="ARBA" id="ARBA00022737"/>
    </source>
</evidence>
<dbReference type="GO" id="GO:0031267">
    <property type="term" value="F:small GTPase binding"/>
    <property type="evidence" value="ECO:0007669"/>
    <property type="project" value="TreeGrafter"/>
</dbReference>
<proteinExistence type="predicted"/>
<dbReference type="InterPro" id="IPR000595">
    <property type="entry name" value="cNMP-bd_dom"/>
</dbReference>
<dbReference type="OMA" id="NISGCKM"/>
<dbReference type="PROSITE" id="PS50042">
    <property type="entry name" value="CNMP_BINDING_3"/>
    <property type="match status" value="1"/>
</dbReference>
<dbReference type="InterPro" id="IPR027038">
    <property type="entry name" value="RanGap"/>
</dbReference>
<evidence type="ECO:0000256" key="1">
    <source>
        <dbReference type="ARBA" id="ARBA00022614"/>
    </source>
</evidence>
<feature type="transmembrane region" description="Helical" evidence="3">
    <location>
        <begin position="1774"/>
        <end position="1793"/>
    </location>
</feature>
<dbReference type="PANTHER" id="PTHR24113:SF12">
    <property type="entry name" value="RAN GTPASE-ACTIVATING PROTEIN 1"/>
    <property type="match status" value="1"/>
</dbReference>
<keyword evidence="3" id="KW-0812">Transmembrane</keyword>
<dbReference type="OrthoDB" id="76105at2759"/>
<reference evidence="5" key="1">
    <citation type="submission" date="2021-01" db="EMBL/GenBank/DDBJ databases">
        <authorList>
            <consortium name="Genoscope - CEA"/>
            <person name="William W."/>
        </authorList>
    </citation>
    <scope>NUCLEOTIDE SEQUENCE</scope>
</reference>
<name>A0A8S1T0H4_PAROT</name>
<dbReference type="EMBL" id="CAJJDP010000018">
    <property type="protein sequence ID" value="CAD8145853.1"/>
    <property type="molecule type" value="Genomic_DNA"/>
</dbReference>
<dbReference type="PANTHER" id="PTHR24113">
    <property type="entry name" value="RAN GTPASE-ACTIVATING PROTEIN 1"/>
    <property type="match status" value="1"/>
</dbReference>
<sequence length="2257" mass="263470">MQQLFFTQPLNVASKKTIFNEERQIIEIEAKEEQDDKNDEQTLLLSQKKYQVKKQLRQLLNNKQNIYLKENLASLKKRKILEGFSGETPAPVQQCFSFFSQALQNARSLRSLDISGMDIHPLLAIEIGQGLQHNASLREINISGCKMNSFCLQYIFSSITNHKTLQSINLYNNQGFTIDLMNDISQFVFKGKNHLKKLKLTHCNISNTAMSYLLRNLKYSETINALDISMMQFNTEVLTSLGIALQHYKGDKVLEYLNVSDTNIKNEGLDTLAQRVSWNMRKINLKELVLRRNFINQVGIASLEAFLRKISQLQKLDLSNNKIEEFTCQDLLQRKMYEINLSNNVIMCFPPQFFMNTLVVNLSNNNISSQGAFQLSSILRQNPLWVELNLSNNQLKSEGFNSLIFGLRDNRMLKKLIVAKNQLDGEAIICYMINHEQVYFEHLDISFNQIRHAIIFVLLKFIKSGCLRCLRCSYLEKEEEIRKVDQNVDQNAKFIKQDEHQQKSNNAAFQLTSFNLRELDFHGNKEIFTPVVASLSTYYNKIEKLDLSSCAPITDQDIELLCLFLRKSTIIHDLNLRDLNLGTMKKDCIKKLSEALFNSSIKYLNLSKNRMYKQIKRLFNSNNLGSNYKLEVLDLSYNYLEAKHAPNIEKMLMSLKNLQEVNFSRNCINFEGLAAINRSLFANRTLKRLNLSYQKLSADDLLILSQTLGNESLQELNLANNPYTTKLKTFFYQCSTQKQEFLHLSQVYFDNANYHSLMTIIENQKRNLFGVNLDSCIFQNKDYCKFFEHLSKSRKLTYFAINYNPTIYKDLEGTVGLISKLKNLRILKLNQVSLADGFVNALQDWFSKIGCCNLSTLDLSQNKLQQQWLNSLCLGISTNSSLRNFMLNDCNLGFLNLTPLGIAVSQNKTLEVLEIAKNQIKNNLDNFLTSALENAQTCRLEELNLAENPLDKQSILDLFIPRILNNMNGKNIKLRYLNLANCHLQIDLFKDILQGQQLYKDNYSFQHILSLSLSNNQLGDNVGQQLKQIIQSSTKMKELYLQNNLFTSNGMILIFEGMFANQTIRTINISSNKLDDIWVLKLYEQIQNKELSNLEFIMLRDNNFTRIGLKKLAQIIFKIRNLFIDNIWSELDDSDADIILQQYTRIGQTYKLEQSAIPQFLKEIQIQRSNLTDKFCEVLGKYYPMLGFIEFIDISDNPFITMYGKVYLFFHLFDTSYERHQLKAMYITDSQETRKLFDDGLLRYLTLRFRNFLYPPTEINVIKKQNSKAEVFGVPNNQLDSQMGVQQIIGGMCGSWLIHKINKLMAYLDQIEPPQFIVSTLFIGKFRRNNINIKIIVMFFWITFLAINLLQFLQILSSQQKPLDTILIDYNQACPDDVKHQTEECKKFGYSNFISDVYYFIIVFASTIAIEISQIIVTVTLRRKIQPAFQIVHPSLLKYLHSQFPHQKELFLMLFSILSKIGTFPERIFLSYLLVLTDDGLDYEPVYFKLQVYKFILGIIILLRYGETLLISIINLIKFMMATPRKDQAFYLSLLQRNFHYQSYYVLSDILVSLCPVQGYQLTKAIKINYEIIVETYRILTIELFLIIFISFFSREFNNIKQQKFDNTDPYWFLSGWIILTLIKAVVTIISSLFTILTVRPAVVKQHGFNQALAIKKFYENKSEFVRPSNIKIEYHLQCFVEREKEKQAEKIGTQYVLDNSASLQNNSQNLENEIKFEMQKSKMDEIQEDVKLEAIDEEDSLNDDPNKVEKDSVFIFLNRLLRASTLSFKTRQAQVQICNLILLIIIQIYQFITMSTPQMDHLMSLLNDSNRDCKALTEYFLDFQIIKDFQETQGASFFNRLIQNIAYKVFAPQEYVIEAGKSVNSLYIFFSGMIIRNSSKKDKNQIEIIEKQILGEEFFLSRQQSKYNYITHKESLICYIHQDDFYKFAKKRKLKKSLINNILSFSQFQDMSPNFIEQIIQRSNTLNYLNKQIVFDIGDEPQSWFIILEGDFQVYYKYKEQYKPLLILSRGNYFGELEIVKKQRRAQRISCISTHSEILEIPKVQFFFLLQKNQSFNSMINENINNRVQKYSSMIIQNKQNLEFQFSSSPSKPKFAFHSPHVRIRSKNLIDNEDIKELYQQRKKELTNLLNYRIQLIENESSQSVAEKLNQRNPRLRQFLDRLNQGRLKANIKQKEQSVFQLDLQKSHRKIKTEIALSSRDTLGAVKSTLYSPTTSSRAQTNYYTQSPKIYNLFFKLQANTKNICILNPENLETEI</sequence>
<dbReference type="InterPro" id="IPR001611">
    <property type="entry name" value="Leu-rich_rpt"/>
</dbReference>
<dbReference type="GO" id="GO:0005829">
    <property type="term" value="C:cytosol"/>
    <property type="evidence" value="ECO:0007669"/>
    <property type="project" value="TreeGrafter"/>
</dbReference>
<dbReference type="GO" id="GO:0005634">
    <property type="term" value="C:nucleus"/>
    <property type="evidence" value="ECO:0007669"/>
    <property type="project" value="TreeGrafter"/>
</dbReference>
<feature type="transmembrane region" description="Helical" evidence="3">
    <location>
        <begin position="1335"/>
        <end position="1356"/>
    </location>
</feature>
<feature type="transmembrane region" description="Helical" evidence="3">
    <location>
        <begin position="1495"/>
        <end position="1517"/>
    </location>
</feature>
<dbReference type="PROSITE" id="PS51450">
    <property type="entry name" value="LRR"/>
    <property type="match status" value="1"/>
</dbReference>
<comment type="caution">
    <text evidence="5">The sequence shown here is derived from an EMBL/GenBank/DDBJ whole genome shotgun (WGS) entry which is preliminary data.</text>
</comment>
<dbReference type="GO" id="GO:0048471">
    <property type="term" value="C:perinuclear region of cytoplasm"/>
    <property type="evidence" value="ECO:0007669"/>
    <property type="project" value="TreeGrafter"/>
</dbReference>
<evidence type="ECO:0000313" key="6">
    <source>
        <dbReference type="Proteomes" id="UP000683925"/>
    </source>
</evidence>
<evidence type="ECO:0000259" key="4">
    <source>
        <dbReference type="PROSITE" id="PS50042"/>
    </source>
</evidence>
<keyword evidence="2" id="KW-0677">Repeat</keyword>
<evidence type="ECO:0000313" key="5">
    <source>
        <dbReference type="EMBL" id="CAD8145853.1"/>
    </source>
</evidence>
<dbReference type="Pfam" id="PF13516">
    <property type="entry name" value="LRR_6"/>
    <property type="match status" value="2"/>
</dbReference>
<dbReference type="GO" id="GO:0006913">
    <property type="term" value="P:nucleocytoplasmic transport"/>
    <property type="evidence" value="ECO:0007669"/>
    <property type="project" value="TreeGrafter"/>
</dbReference>
<dbReference type="CDD" id="cd00038">
    <property type="entry name" value="CAP_ED"/>
    <property type="match status" value="2"/>
</dbReference>
<dbReference type="SMART" id="SM00100">
    <property type="entry name" value="cNMP"/>
    <property type="match status" value="1"/>
</dbReference>
<keyword evidence="3" id="KW-1133">Transmembrane helix</keyword>
<keyword evidence="1" id="KW-0433">Leucine-rich repeat</keyword>
<dbReference type="Pfam" id="PF00027">
    <property type="entry name" value="cNMP_binding"/>
    <property type="match status" value="1"/>
</dbReference>
<keyword evidence="3" id="KW-0472">Membrane</keyword>
<dbReference type="Proteomes" id="UP000683925">
    <property type="component" value="Unassembled WGS sequence"/>
</dbReference>
<dbReference type="FunFam" id="2.60.120.10:FF:000380">
    <property type="entry name" value="cAMP/cGMP-dependent 3',5'-cAMP/cGMP phosphodiesterase B"/>
    <property type="match status" value="1"/>
</dbReference>
<evidence type="ECO:0000256" key="3">
    <source>
        <dbReference type="SAM" id="Phobius"/>
    </source>
</evidence>
<feature type="transmembrane region" description="Helical" evidence="3">
    <location>
        <begin position="1397"/>
        <end position="1421"/>
    </location>
</feature>
<keyword evidence="6" id="KW-1185">Reference proteome</keyword>
<feature type="transmembrane region" description="Helical" evidence="3">
    <location>
        <begin position="1614"/>
        <end position="1637"/>
    </location>
</feature>
<accession>A0A8S1T0H4</accession>
<gene>
    <name evidence="5" type="ORF">POCTA_138.1.T0180004</name>
</gene>
<protein>
    <recommendedName>
        <fullName evidence="4">Cyclic nucleotide-binding domain-containing protein</fullName>
    </recommendedName>
</protein>
<dbReference type="SMART" id="SM00368">
    <property type="entry name" value="LRR_RI"/>
    <property type="match status" value="15"/>
</dbReference>
<dbReference type="GO" id="GO:0005096">
    <property type="term" value="F:GTPase activator activity"/>
    <property type="evidence" value="ECO:0007669"/>
    <property type="project" value="InterPro"/>
</dbReference>
<feature type="domain" description="Cyclic nucleotide-binding" evidence="4">
    <location>
        <begin position="1948"/>
        <end position="2068"/>
    </location>
</feature>
<organism evidence="5 6">
    <name type="scientific">Paramecium octaurelia</name>
    <dbReference type="NCBI Taxonomy" id="43137"/>
    <lineage>
        <taxon>Eukaryota</taxon>
        <taxon>Sar</taxon>
        <taxon>Alveolata</taxon>
        <taxon>Ciliophora</taxon>
        <taxon>Intramacronucleata</taxon>
        <taxon>Oligohymenophorea</taxon>
        <taxon>Peniculida</taxon>
        <taxon>Parameciidae</taxon>
        <taxon>Paramecium</taxon>
    </lineage>
</organism>